<dbReference type="Proteomes" id="UP000187013">
    <property type="component" value="Unassembled WGS sequence"/>
</dbReference>
<evidence type="ECO:0000313" key="2">
    <source>
        <dbReference type="EMBL" id="GAV54536.1"/>
    </source>
</evidence>
<keyword evidence="1" id="KW-1133">Transmembrane helix</keyword>
<evidence type="ECO:0000256" key="1">
    <source>
        <dbReference type="SAM" id="Phobius"/>
    </source>
</evidence>
<protein>
    <submittedName>
        <fullName evidence="2">Uncharacterized protein</fullName>
    </submittedName>
</protein>
<feature type="transmembrane region" description="Helical" evidence="1">
    <location>
        <begin position="53"/>
        <end position="75"/>
    </location>
</feature>
<proteinExistence type="predicted"/>
<keyword evidence="1" id="KW-0472">Membrane</keyword>
<dbReference type="AlphaFoldDB" id="A0A1Q3AFJ3"/>
<evidence type="ECO:0000313" key="3">
    <source>
        <dbReference type="Proteomes" id="UP000187013"/>
    </source>
</evidence>
<gene>
    <name evidence="2" type="ORF">ZYGR_0AM00740</name>
</gene>
<comment type="caution">
    <text evidence="2">The sequence shown here is derived from an EMBL/GenBank/DDBJ whole genome shotgun (WGS) entry which is preliminary data.</text>
</comment>
<accession>A0A1Q3AFJ3</accession>
<reference evidence="2 3" key="1">
    <citation type="submission" date="2016-08" db="EMBL/GenBank/DDBJ databases">
        <title>Draft genome sequence of allopolyploid Zygosaccharomyces rouxii.</title>
        <authorList>
            <person name="Watanabe J."/>
            <person name="Uehara K."/>
            <person name="Mogi Y."/>
            <person name="Tsukioka Y."/>
        </authorList>
    </citation>
    <scope>NUCLEOTIDE SEQUENCE [LARGE SCALE GENOMIC DNA]</scope>
    <source>
        <strain evidence="2 3">NBRC 110957</strain>
    </source>
</reference>
<dbReference type="EMBL" id="BDGX01000039">
    <property type="protein sequence ID" value="GAV54536.1"/>
    <property type="molecule type" value="Genomic_DNA"/>
</dbReference>
<feature type="transmembrane region" description="Helical" evidence="1">
    <location>
        <begin position="26"/>
        <end position="47"/>
    </location>
</feature>
<sequence length="77" mass="9060">MAAHNTMKYVETNAQRNKRLNGHGSLWAKFLHKTFFNYYIHLPFYVITQGDAFWLHTFCITIMSLGLFGIVKYCLLL</sequence>
<name>A0A1Q3AFJ3_ZYGRO</name>
<keyword evidence="1" id="KW-0812">Transmembrane</keyword>
<dbReference type="OrthoDB" id="4065448at2759"/>
<organism evidence="2 3">
    <name type="scientific">Zygosaccharomyces rouxii</name>
    <dbReference type="NCBI Taxonomy" id="4956"/>
    <lineage>
        <taxon>Eukaryota</taxon>
        <taxon>Fungi</taxon>
        <taxon>Dikarya</taxon>
        <taxon>Ascomycota</taxon>
        <taxon>Saccharomycotina</taxon>
        <taxon>Saccharomycetes</taxon>
        <taxon>Saccharomycetales</taxon>
        <taxon>Saccharomycetaceae</taxon>
        <taxon>Zygosaccharomyces</taxon>
    </lineage>
</organism>